<evidence type="ECO:0000256" key="1">
    <source>
        <dbReference type="SAM" id="Phobius"/>
    </source>
</evidence>
<gene>
    <name evidence="2" type="ORF">GRI94_07255</name>
</gene>
<dbReference type="EMBL" id="WTYE01000001">
    <property type="protein sequence ID" value="MXP31617.1"/>
    <property type="molecule type" value="Genomic_DNA"/>
</dbReference>
<keyword evidence="1" id="KW-1133">Transmembrane helix</keyword>
<keyword evidence="1" id="KW-0812">Transmembrane</keyword>
<dbReference type="OrthoDB" id="7391593at2"/>
<evidence type="ECO:0000313" key="3">
    <source>
        <dbReference type="Proteomes" id="UP000446786"/>
    </source>
</evidence>
<feature type="transmembrane region" description="Helical" evidence="1">
    <location>
        <begin position="119"/>
        <end position="140"/>
    </location>
</feature>
<feature type="transmembrane region" description="Helical" evidence="1">
    <location>
        <begin position="94"/>
        <end position="113"/>
    </location>
</feature>
<proteinExistence type="predicted"/>
<reference evidence="2 3" key="1">
    <citation type="submission" date="2019-12" db="EMBL/GenBank/DDBJ databases">
        <title>Genomic-based taxomic classification of the family Erythrobacteraceae.</title>
        <authorList>
            <person name="Xu L."/>
        </authorList>
    </citation>
    <scope>NUCLEOTIDE SEQUENCE [LARGE SCALE GENOMIC DNA]</scope>
    <source>
        <strain evidence="2 3">JCM 16677</strain>
    </source>
</reference>
<keyword evidence="1" id="KW-0472">Membrane</keyword>
<keyword evidence="3" id="KW-1185">Reference proteome</keyword>
<feature type="transmembrane region" description="Helical" evidence="1">
    <location>
        <begin position="12"/>
        <end position="30"/>
    </location>
</feature>
<feature type="transmembrane region" description="Helical" evidence="1">
    <location>
        <begin position="161"/>
        <end position="180"/>
    </location>
</feature>
<dbReference type="AlphaFoldDB" id="A0A845AQD8"/>
<comment type="caution">
    <text evidence="2">The sequence shown here is derived from an EMBL/GenBank/DDBJ whole genome shotgun (WGS) entry which is preliminary data.</text>
</comment>
<feature type="transmembrane region" description="Helical" evidence="1">
    <location>
        <begin position="50"/>
        <end position="74"/>
    </location>
</feature>
<evidence type="ECO:0000313" key="2">
    <source>
        <dbReference type="EMBL" id="MXP31617.1"/>
    </source>
</evidence>
<organism evidence="2 3">
    <name type="scientific">Parerythrobacter jejuensis</name>
    <dbReference type="NCBI Taxonomy" id="795812"/>
    <lineage>
        <taxon>Bacteria</taxon>
        <taxon>Pseudomonadati</taxon>
        <taxon>Pseudomonadota</taxon>
        <taxon>Alphaproteobacteria</taxon>
        <taxon>Sphingomonadales</taxon>
        <taxon>Erythrobacteraceae</taxon>
        <taxon>Parerythrobacter</taxon>
    </lineage>
</organism>
<name>A0A845AQD8_9SPHN</name>
<dbReference type="RefSeq" id="WP_160779041.1">
    <property type="nucleotide sequence ID" value="NZ_BAAAZF010000001.1"/>
</dbReference>
<protein>
    <submittedName>
        <fullName evidence="2">Uncharacterized protein</fullName>
    </submittedName>
</protein>
<feature type="transmembrane region" description="Helical" evidence="1">
    <location>
        <begin position="186"/>
        <end position="206"/>
    </location>
</feature>
<accession>A0A845AQD8</accession>
<dbReference type="Proteomes" id="UP000446786">
    <property type="component" value="Unassembled WGS sequence"/>
</dbReference>
<sequence>MTSTSEAKPKWRKFLFSMVIGGVAGFAGAFSVLQMDDAGLFGAISTSSSIALLVAVIYLIMGLSVGFGVISPTYGAKFLNVEDPEELEEMQQTLKGSAIGTLALGVLLIVIVMGGPGGLLSSTTTITASIVLFAIAAWGTRISMQHADELMRAVSSETASMAYYLTFAILGGWALLAHIGNLRAPTMIEILTLFWVLVLFATFWVCGRRGMLMPR</sequence>